<protein>
    <submittedName>
        <fullName evidence="1">Uncharacterized protein</fullName>
    </submittedName>
</protein>
<dbReference type="Proteomes" id="UP000297527">
    <property type="component" value="Unassembled WGS sequence"/>
</dbReference>
<evidence type="ECO:0000313" key="2">
    <source>
        <dbReference type="Proteomes" id="UP000297527"/>
    </source>
</evidence>
<dbReference type="EMBL" id="PQXN01000068">
    <property type="protein sequence ID" value="TGO57194.1"/>
    <property type="molecule type" value="Genomic_DNA"/>
</dbReference>
<name>A0A4Z1I942_9HELO</name>
<gene>
    <name evidence="1" type="ORF">BCON_0068g00250</name>
</gene>
<dbReference type="OrthoDB" id="3548506at2759"/>
<organism evidence="1 2">
    <name type="scientific">Botryotinia convoluta</name>
    <dbReference type="NCBI Taxonomy" id="54673"/>
    <lineage>
        <taxon>Eukaryota</taxon>
        <taxon>Fungi</taxon>
        <taxon>Dikarya</taxon>
        <taxon>Ascomycota</taxon>
        <taxon>Pezizomycotina</taxon>
        <taxon>Leotiomycetes</taxon>
        <taxon>Helotiales</taxon>
        <taxon>Sclerotiniaceae</taxon>
        <taxon>Botryotinia</taxon>
    </lineage>
</organism>
<reference evidence="1 2" key="1">
    <citation type="submission" date="2017-12" db="EMBL/GenBank/DDBJ databases">
        <title>Comparative genomics of Botrytis spp.</title>
        <authorList>
            <person name="Valero-Jimenez C.A."/>
            <person name="Tapia P."/>
            <person name="Veloso J."/>
            <person name="Silva-Moreno E."/>
            <person name="Staats M."/>
            <person name="Valdes J.H."/>
            <person name="Van Kan J.A.L."/>
        </authorList>
    </citation>
    <scope>NUCLEOTIDE SEQUENCE [LARGE SCALE GENOMIC DNA]</scope>
    <source>
        <strain evidence="1 2">MUCL11595</strain>
    </source>
</reference>
<dbReference type="AlphaFoldDB" id="A0A4Z1I942"/>
<sequence>MSTDHLPDKEFQIQAQANECVAKACQNGDPDHPVSHISEPVELQFEDSGVEGRDNENQALRSDISNVVEDLEYIISKTGNSGVSNAHDLDTLWGLIERSKWSVESEEGVKEIHGDEINEEEWSILGESVVLGHENEQELVNISGVKIKGGSLASDDSLEHITIGALSSRSGNRARYKAPATSTQENAMLEHDPVALINARDSRYPKATLKVHNTHEWFLWLQSLSHQSTILKVVSLSKWQSRRTASQLLHWIQCLKPTTIDNFRSPKMAFNANNHATAKELWITQLPLALLERRLARKTETQDLAVAETNMWPISIEGQYAKEIECMKKEAAEL</sequence>
<proteinExistence type="predicted"/>
<evidence type="ECO:0000313" key="1">
    <source>
        <dbReference type="EMBL" id="TGO57194.1"/>
    </source>
</evidence>
<comment type="caution">
    <text evidence="1">The sequence shown here is derived from an EMBL/GenBank/DDBJ whole genome shotgun (WGS) entry which is preliminary data.</text>
</comment>
<accession>A0A4Z1I942</accession>
<keyword evidence="2" id="KW-1185">Reference proteome</keyword>